<dbReference type="Proteomes" id="UP001221757">
    <property type="component" value="Unassembled WGS sequence"/>
</dbReference>
<dbReference type="EMBL" id="JARKIE010000012">
    <property type="protein sequence ID" value="KAJ7703515.1"/>
    <property type="molecule type" value="Genomic_DNA"/>
</dbReference>
<evidence type="ECO:0000313" key="2">
    <source>
        <dbReference type="Proteomes" id="UP001221757"/>
    </source>
</evidence>
<reference evidence="1" key="1">
    <citation type="submission" date="2023-03" db="EMBL/GenBank/DDBJ databases">
        <title>Massive genome expansion in bonnet fungi (Mycena s.s.) driven by repeated elements and novel gene families across ecological guilds.</title>
        <authorList>
            <consortium name="Lawrence Berkeley National Laboratory"/>
            <person name="Harder C.B."/>
            <person name="Miyauchi S."/>
            <person name="Viragh M."/>
            <person name="Kuo A."/>
            <person name="Thoen E."/>
            <person name="Andreopoulos B."/>
            <person name="Lu D."/>
            <person name="Skrede I."/>
            <person name="Drula E."/>
            <person name="Henrissat B."/>
            <person name="Morin E."/>
            <person name="Kohler A."/>
            <person name="Barry K."/>
            <person name="LaButti K."/>
            <person name="Morin E."/>
            <person name="Salamov A."/>
            <person name="Lipzen A."/>
            <person name="Mereny Z."/>
            <person name="Hegedus B."/>
            <person name="Baldrian P."/>
            <person name="Stursova M."/>
            <person name="Weitz H."/>
            <person name="Taylor A."/>
            <person name="Grigoriev I.V."/>
            <person name="Nagy L.G."/>
            <person name="Martin F."/>
            <person name="Kauserud H."/>
        </authorList>
    </citation>
    <scope>NUCLEOTIDE SEQUENCE</scope>
    <source>
        <strain evidence="1">CBHHK067</strain>
    </source>
</reference>
<protein>
    <submittedName>
        <fullName evidence="1">Uncharacterized protein</fullName>
    </submittedName>
</protein>
<name>A0AAD7GNY0_MYCRO</name>
<accession>A0AAD7GNY0</accession>
<keyword evidence="2" id="KW-1185">Reference proteome</keyword>
<evidence type="ECO:0000313" key="1">
    <source>
        <dbReference type="EMBL" id="KAJ7703515.1"/>
    </source>
</evidence>
<sequence>MSASSSFCSARRLALHPSALSDAEHALFAASLADLVDTTGNLKHVSVPEVDEILHLFAPRKYAQQRLVLHVQAGRGVNRGLAFVQSDDGSGPSRTGGSCIFKDDPIYLAGVENPPPSLNPLLLSLN</sequence>
<comment type="caution">
    <text evidence="1">The sequence shown here is derived from an EMBL/GenBank/DDBJ whole genome shotgun (WGS) entry which is preliminary data.</text>
</comment>
<gene>
    <name evidence="1" type="ORF">B0H17DRAFT_1194051</name>
</gene>
<organism evidence="1 2">
    <name type="scientific">Mycena rosella</name>
    <name type="common">Pink bonnet</name>
    <name type="synonym">Agaricus rosellus</name>
    <dbReference type="NCBI Taxonomy" id="1033263"/>
    <lineage>
        <taxon>Eukaryota</taxon>
        <taxon>Fungi</taxon>
        <taxon>Dikarya</taxon>
        <taxon>Basidiomycota</taxon>
        <taxon>Agaricomycotina</taxon>
        <taxon>Agaricomycetes</taxon>
        <taxon>Agaricomycetidae</taxon>
        <taxon>Agaricales</taxon>
        <taxon>Marasmiineae</taxon>
        <taxon>Mycenaceae</taxon>
        <taxon>Mycena</taxon>
    </lineage>
</organism>
<dbReference type="AlphaFoldDB" id="A0AAD7GNY0"/>
<proteinExistence type="predicted"/>